<keyword evidence="8" id="KW-1185">Reference proteome</keyword>
<proteinExistence type="inferred from homology"/>
<dbReference type="Gene3D" id="2.80.10.50">
    <property type="match status" value="1"/>
</dbReference>
<evidence type="ECO:0000256" key="1">
    <source>
        <dbReference type="ARBA" id="ARBA00022801"/>
    </source>
</evidence>
<sequence length="473" mass="49577">MSPTASPDQPYPSGGRRLRSVLAAGGLALATAVAGTAVVLVPQSPAAAVVLPNNFKSVGYMPSWAGDVNAVQYNKLTHINYAFVLPNSNGTLRAVENPSKLSSLVSRAHSSNVKVSIAVGGWNDGDDSAFEALAANASTRTTFVNSLVSFVNQYGLDGVDMDWEYPDAGASANNYTALMQQLSNALRPQGKLLTAAVVSEGGTVNGVQPAVFGYVDWLNIMAYDGGSPHANYDWSINSVNIWKSRGLPASKAVLGVPFYSRPGYYTYNQLVGMDPANANRDCVSVGGTQQCYNGIPTVKRKTQWALANAGGMMNWELSQDRNDSYSLVSAIYDTVMGGGGTPPPTGRTGQITGIGGKCVDVASASSANGAAIQLWTCNGSNAQRWTVGTDGTLRALGKCADITAAATTNGAKVQLYDCNGTGAQVWQAQSNGTLRNPASNKCLDATDNTSADGTRLQIWDCFGGANQRWQLPA</sequence>
<keyword evidence="5" id="KW-0812">Transmembrane</keyword>
<evidence type="ECO:0000259" key="6">
    <source>
        <dbReference type="PROSITE" id="PS51910"/>
    </source>
</evidence>
<dbReference type="PROSITE" id="PS50231">
    <property type="entry name" value="RICIN_B_LECTIN"/>
    <property type="match status" value="1"/>
</dbReference>
<comment type="similarity">
    <text evidence="4">Belongs to the glycosyl hydrolase 18 family.</text>
</comment>
<evidence type="ECO:0000256" key="4">
    <source>
        <dbReference type="RuleBase" id="RU004453"/>
    </source>
</evidence>
<dbReference type="Gene3D" id="3.20.20.80">
    <property type="entry name" value="Glycosidases"/>
    <property type="match status" value="1"/>
</dbReference>
<dbReference type="Pfam" id="PF00652">
    <property type="entry name" value="Ricin_B_lectin"/>
    <property type="match status" value="1"/>
</dbReference>
<dbReference type="InterPro" id="IPR017853">
    <property type="entry name" value="GH"/>
</dbReference>
<keyword evidence="1 3" id="KW-0378">Hydrolase</keyword>
<dbReference type="SMART" id="SM00636">
    <property type="entry name" value="Glyco_18"/>
    <property type="match status" value="1"/>
</dbReference>
<evidence type="ECO:0000256" key="5">
    <source>
        <dbReference type="SAM" id="Phobius"/>
    </source>
</evidence>
<dbReference type="PROSITE" id="PS51910">
    <property type="entry name" value="GH18_2"/>
    <property type="match status" value="1"/>
</dbReference>
<dbReference type="Pfam" id="PF00704">
    <property type="entry name" value="Glyco_hydro_18"/>
    <property type="match status" value="1"/>
</dbReference>
<dbReference type="InterPro" id="IPR000772">
    <property type="entry name" value="Ricin_B_lectin"/>
</dbReference>
<dbReference type="EMBL" id="JAZGQK010000035">
    <property type="protein sequence ID" value="MEE6263209.1"/>
    <property type="molecule type" value="Genomic_DNA"/>
</dbReference>
<evidence type="ECO:0000313" key="8">
    <source>
        <dbReference type="Proteomes" id="UP001332243"/>
    </source>
</evidence>
<feature type="domain" description="GH18" evidence="6">
    <location>
        <begin position="55"/>
        <end position="338"/>
    </location>
</feature>
<dbReference type="InterPro" id="IPR050314">
    <property type="entry name" value="Glycosyl_Hydrlase_18"/>
</dbReference>
<comment type="caution">
    <text evidence="7">The sequence shown here is derived from an EMBL/GenBank/DDBJ whole genome shotgun (WGS) entry which is preliminary data.</text>
</comment>
<dbReference type="GO" id="GO:0016787">
    <property type="term" value="F:hydrolase activity"/>
    <property type="evidence" value="ECO:0007669"/>
    <property type="project" value="UniProtKB-KW"/>
</dbReference>
<dbReference type="PROSITE" id="PS01095">
    <property type="entry name" value="GH18_1"/>
    <property type="match status" value="1"/>
</dbReference>
<keyword evidence="5" id="KW-1133">Transmembrane helix</keyword>
<evidence type="ECO:0000256" key="2">
    <source>
        <dbReference type="ARBA" id="ARBA00023295"/>
    </source>
</evidence>
<dbReference type="SMART" id="SM00458">
    <property type="entry name" value="RICIN"/>
    <property type="match status" value="1"/>
</dbReference>
<name>A0ABU7S3D6_9ACTN</name>
<dbReference type="InterPro" id="IPR035992">
    <property type="entry name" value="Ricin_B-like_lectins"/>
</dbReference>
<accession>A0ABU7S3D6</accession>
<dbReference type="Proteomes" id="UP001332243">
    <property type="component" value="Unassembled WGS sequence"/>
</dbReference>
<keyword evidence="2 3" id="KW-0326">Glycosidase</keyword>
<reference evidence="7 8" key="1">
    <citation type="submission" date="2024-01" db="EMBL/GenBank/DDBJ databases">
        <title>Genome insights into Plantactinospora sonchi sp. nov.</title>
        <authorList>
            <person name="Wang L."/>
        </authorList>
    </citation>
    <scope>NUCLEOTIDE SEQUENCE [LARGE SCALE GENOMIC DNA]</scope>
    <source>
        <strain evidence="7 8">NEAU-QY2</strain>
    </source>
</reference>
<evidence type="ECO:0000313" key="7">
    <source>
        <dbReference type="EMBL" id="MEE6263209.1"/>
    </source>
</evidence>
<feature type="transmembrane region" description="Helical" evidence="5">
    <location>
        <begin position="21"/>
        <end position="41"/>
    </location>
</feature>
<gene>
    <name evidence="7" type="ORF">V1633_32500</name>
</gene>
<organism evidence="7 8">
    <name type="scientific">Plantactinospora sonchi</name>
    <dbReference type="NCBI Taxonomy" id="1544735"/>
    <lineage>
        <taxon>Bacteria</taxon>
        <taxon>Bacillati</taxon>
        <taxon>Actinomycetota</taxon>
        <taxon>Actinomycetes</taxon>
        <taxon>Micromonosporales</taxon>
        <taxon>Micromonosporaceae</taxon>
        <taxon>Plantactinospora</taxon>
    </lineage>
</organism>
<dbReference type="InterPro" id="IPR011583">
    <property type="entry name" value="Chitinase_II/V-like_cat"/>
</dbReference>
<dbReference type="SUPFAM" id="SSF50370">
    <property type="entry name" value="Ricin B-like lectins"/>
    <property type="match status" value="1"/>
</dbReference>
<dbReference type="Gene3D" id="3.40.5.30">
    <property type="entry name" value="(Trans)glycosidases - domain 2"/>
    <property type="match status" value="1"/>
</dbReference>
<dbReference type="CDD" id="cd23451">
    <property type="entry name" value="beta-trefoil_Ricin_laminarinase"/>
    <property type="match status" value="1"/>
</dbReference>
<dbReference type="InterPro" id="IPR001223">
    <property type="entry name" value="Glyco_hydro18_cat"/>
</dbReference>
<dbReference type="SUPFAM" id="SSF51445">
    <property type="entry name" value="(Trans)glycosidases"/>
    <property type="match status" value="1"/>
</dbReference>
<dbReference type="PANTHER" id="PTHR11177">
    <property type="entry name" value="CHITINASE"/>
    <property type="match status" value="1"/>
</dbReference>
<evidence type="ECO:0000256" key="3">
    <source>
        <dbReference type="RuleBase" id="RU000489"/>
    </source>
</evidence>
<protein>
    <submittedName>
        <fullName evidence="7">Glycosyl hydrolase family 18 protein</fullName>
    </submittedName>
</protein>
<dbReference type="InterPro" id="IPR001579">
    <property type="entry name" value="Glyco_hydro_18_chit_AS"/>
</dbReference>
<keyword evidence="5" id="KW-0472">Membrane</keyword>
<dbReference type="RefSeq" id="WP_331218148.1">
    <property type="nucleotide sequence ID" value="NZ_JAZGQK010000035.1"/>
</dbReference>
<dbReference type="PANTHER" id="PTHR11177:SF392">
    <property type="entry name" value="HAP41P"/>
    <property type="match status" value="1"/>
</dbReference>